<comment type="caution">
    <text evidence="2">The sequence shown here is derived from an EMBL/GenBank/DDBJ whole genome shotgun (WGS) entry which is preliminary data.</text>
</comment>
<keyword evidence="1" id="KW-0812">Transmembrane</keyword>
<name>A0A8I1IQ03_PAEPO</name>
<feature type="transmembrane region" description="Helical" evidence="1">
    <location>
        <begin position="182"/>
        <end position="202"/>
    </location>
</feature>
<reference evidence="2" key="1">
    <citation type="submission" date="2020-12" db="EMBL/GenBank/DDBJ databases">
        <title>Paenibacillus polymyxa LMG 27872: a double-edged sword.</title>
        <authorList>
            <person name="Langendries S."/>
            <person name="Garcia Mendez S."/>
            <person name="Beirinckx S."/>
            <person name="Viaene T."/>
            <person name="Baeyen S."/>
            <person name="Goeminne G."/>
            <person name="Willems A."/>
            <person name="Debode J."/>
            <person name="Goormachtig S."/>
        </authorList>
    </citation>
    <scope>NUCLEOTIDE SEQUENCE</scope>
    <source>
        <strain evidence="2">LMG 27872</strain>
    </source>
</reference>
<organism evidence="2 3">
    <name type="scientific">Paenibacillus polymyxa</name>
    <name type="common">Bacillus polymyxa</name>
    <dbReference type="NCBI Taxonomy" id="1406"/>
    <lineage>
        <taxon>Bacteria</taxon>
        <taxon>Bacillati</taxon>
        <taxon>Bacillota</taxon>
        <taxon>Bacilli</taxon>
        <taxon>Bacillales</taxon>
        <taxon>Paenibacillaceae</taxon>
        <taxon>Paenibacillus</taxon>
    </lineage>
</organism>
<feature type="transmembrane region" description="Helical" evidence="1">
    <location>
        <begin position="214"/>
        <end position="233"/>
    </location>
</feature>
<feature type="transmembrane region" description="Helical" evidence="1">
    <location>
        <begin position="142"/>
        <end position="162"/>
    </location>
</feature>
<accession>A0A8I1IQ03</accession>
<protein>
    <submittedName>
        <fullName evidence="2">Uncharacterized protein</fullName>
    </submittedName>
</protein>
<gene>
    <name evidence="2" type="ORF">JDW19_18560</name>
</gene>
<feature type="transmembrane region" description="Helical" evidence="1">
    <location>
        <begin position="82"/>
        <end position="105"/>
    </location>
</feature>
<sequence>MNGIIVRFWLQLLLRREQAVTLLVSFSVVILFNLIMNEGIAITYSVNLLFVAFFSLQIASIHNRNHTEPYIYISVFPNYRLITYQLYVSLILSFPLLLMMVGLLWKSFADVSLWNLVIIVFFTSFFSSMLGLLLGQVVKYHGLAFTFLIAFYLPIGLVSWSFNEKFRYISPVVNIFNPYLINWRNLFGLLGCSLLFYGLGTLLSSRRGGGKKSIIPWISTVLACSLLIGVWGYERLFNENVQTSSFQKITVGQTQVEYKGISSYQAKQFAALFETLYQVAKKKETHPVRYTLQITRMHSMSSFEPKIIVHHHNKLQINIYSNKLLEFNRGMDWASKWIDYILPQTPHLSNEQVNAFKRLKNDIIMEVREKNPGNVYTLQESES</sequence>
<proteinExistence type="predicted"/>
<dbReference type="Proteomes" id="UP000650605">
    <property type="component" value="Unassembled WGS sequence"/>
</dbReference>
<dbReference type="RefSeq" id="WP_165149196.1">
    <property type="nucleotide sequence ID" value="NZ_JAEHFQ010000011.1"/>
</dbReference>
<feature type="transmembrane region" description="Helical" evidence="1">
    <location>
        <begin position="111"/>
        <end position="135"/>
    </location>
</feature>
<dbReference type="AlphaFoldDB" id="A0A8I1IQ03"/>
<feature type="transmembrane region" description="Helical" evidence="1">
    <location>
        <begin position="20"/>
        <end position="36"/>
    </location>
</feature>
<keyword evidence="1" id="KW-1133">Transmembrane helix</keyword>
<dbReference type="EMBL" id="JAEHFQ010000011">
    <property type="protein sequence ID" value="MBM0635114.1"/>
    <property type="molecule type" value="Genomic_DNA"/>
</dbReference>
<keyword evidence="1" id="KW-0472">Membrane</keyword>
<evidence type="ECO:0000256" key="1">
    <source>
        <dbReference type="SAM" id="Phobius"/>
    </source>
</evidence>
<evidence type="ECO:0000313" key="2">
    <source>
        <dbReference type="EMBL" id="MBM0635114.1"/>
    </source>
</evidence>
<evidence type="ECO:0000313" key="3">
    <source>
        <dbReference type="Proteomes" id="UP000650605"/>
    </source>
</evidence>